<dbReference type="RefSeq" id="WP_085237295.1">
    <property type="nucleotide sequence ID" value="NZ_CP020773.1"/>
</dbReference>
<dbReference type="Pfam" id="PF07690">
    <property type="entry name" value="MFS_1"/>
    <property type="match status" value="1"/>
</dbReference>
<keyword evidence="2" id="KW-0813">Transport</keyword>
<dbReference type="Proteomes" id="UP000242864">
    <property type="component" value="Chromosome"/>
</dbReference>
<organism evidence="8 9">
    <name type="scientific">Staphylococcus lutrae</name>
    <dbReference type="NCBI Taxonomy" id="155085"/>
    <lineage>
        <taxon>Bacteria</taxon>
        <taxon>Bacillati</taxon>
        <taxon>Bacillota</taxon>
        <taxon>Bacilli</taxon>
        <taxon>Bacillales</taxon>
        <taxon>Staphylococcaceae</taxon>
        <taxon>Staphylococcus</taxon>
    </lineage>
</organism>
<proteinExistence type="predicted"/>
<feature type="transmembrane region" description="Helical" evidence="7">
    <location>
        <begin position="95"/>
        <end position="115"/>
    </location>
</feature>
<dbReference type="KEGG" id="slz:B5P37_05530"/>
<keyword evidence="5 7" id="KW-1133">Transmembrane helix</keyword>
<evidence type="ECO:0000256" key="6">
    <source>
        <dbReference type="ARBA" id="ARBA00023136"/>
    </source>
</evidence>
<evidence type="ECO:0000256" key="4">
    <source>
        <dbReference type="ARBA" id="ARBA00022692"/>
    </source>
</evidence>
<feature type="transmembrane region" description="Helical" evidence="7">
    <location>
        <begin position="162"/>
        <end position="181"/>
    </location>
</feature>
<evidence type="ECO:0000256" key="5">
    <source>
        <dbReference type="ARBA" id="ARBA00022989"/>
    </source>
</evidence>
<name>A0AAC9RU30_9STAP</name>
<feature type="transmembrane region" description="Helical" evidence="7">
    <location>
        <begin position="7"/>
        <end position="31"/>
    </location>
</feature>
<dbReference type="SUPFAM" id="SSF103473">
    <property type="entry name" value="MFS general substrate transporter"/>
    <property type="match status" value="1"/>
</dbReference>
<protein>
    <recommendedName>
        <fullName evidence="10">MFS transporter</fullName>
    </recommendedName>
</protein>
<feature type="transmembrane region" description="Helical" evidence="7">
    <location>
        <begin position="136"/>
        <end position="156"/>
    </location>
</feature>
<dbReference type="Gene3D" id="1.20.1250.20">
    <property type="entry name" value="MFS general substrate transporter like domains"/>
    <property type="match status" value="1"/>
</dbReference>
<keyword evidence="6 7" id="KW-0472">Membrane</keyword>
<evidence type="ECO:0000256" key="2">
    <source>
        <dbReference type="ARBA" id="ARBA00022448"/>
    </source>
</evidence>
<dbReference type="PANTHER" id="PTHR43266">
    <property type="entry name" value="MACROLIDE-EFFLUX PROTEIN"/>
    <property type="match status" value="1"/>
</dbReference>
<keyword evidence="4 7" id="KW-0812">Transmembrane</keyword>
<dbReference type="EMBL" id="CP020773">
    <property type="protein sequence ID" value="ARJ50817.1"/>
    <property type="molecule type" value="Genomic_DNA"/>
</dbReference>
<reference evidence="8 9" key="1">
    <citation type="submission" date="2017-04" db="EMBL/GenBank/DDBJ databases">
        <authorList>
            <person name="Veseli I.A."/>
            <person name="Tang C."/>
            <person name="Pombert J.-F."/>
        </authorList>
    </citation>
    <scope>NUCLEOTIDE SEQUENCE [LARGE SCALE GENOMIC DNA]</scope>
    <source>
        <strain evidence="8 9">ATCC 700373</strain>
    </source>
</reference>
<keyword evidence="9" id="KW-1185">Reference proteome</keyword>
<keyword evidence="3" id="KW-1003">Cell membrane</keyword>
<evidence type="ECO:0000256" key="1">
    <source>
        <dbReference type="ARBA" id="ARBA00004651"/>
    </source>
</evidence>
<accession>A0AAC9RU30</accession>
<dbReference type="AlphaFoldDB" id="A0AAC9RU30"/>
<dbReference type="GO" id="GO:0022857">
    <property type="term" value="F:transmembrane transporter activity"/>
    <property type="evidence" value="ECO:0007669"/>
    <property type="project" value="InterPro"/>
</dbReference>
<feature type="transmembrane region" description="Helical" evidence="7">
    <location>
        <begin position="250"/>
        <end position="268"/>
    </location>
</feature>
<evidence type="ECO:0008006" key="10">
    <source>
        <dbReference type="Google" id="ProtNLM"/>
    </source>
</evidence>
<dbReference type="InterPro" id="IPR036259">
    <property type="entry name" value="MFS_trans_sf"/>
</dbReference>
<sequence length="398" mass="45583">MSVKTVILFLFTILSSLGMRIFSFACAFYILCYTDNPTAFTLYLVAIVTSSVMVPLWLERDTENDFNKKIGMILHLLNIILLFVFTVMFDTYFNYIIILGVILHVTHQVMAHLMTKNVQHMVPAEILERFISWCETYHVSLNILAPVISGLFIGYINIEHFALFHLMTEVCALFCLLALPFEDVAQFSNERTRQGFRPRLSLLLDKKEVSRLLFTAFIVNFLISAFSIAMPIIAIQVIHLHAYQFGIVEAGYMVGWAMMMRIFPHYIAHRALKKSYQISILLQALTLLLLGMILMLVHNLIVAVLLLLILNTLVGLSRPLSQQLVRAYVGKTVRNNHHKAGILTLSDTISQMSIPISLLCFGLLLNLHQAIVCLSASFLIFVMWIYFTRFFKRDFQVE</sequence>
<evidence type="ECO:0000256" key="3">
    <source>
        <dbReference type="ARBA" id="ARBA00022475"/>
    </source>
</evidence>
<feature type="transmembrane region" description="Helical" evidence="7">
    <location>
        <begin position="212"/>
        <end position="238"/>
    </location>
</feature>
<evidence type="ECO:0000313" key="9">
    <source>
        <dbReference type="Proteomes" id="UP000242864"/>
    </source>
</evidence>
<dbReference type="InterPro" id="IPR011701">
    <property type="entry name" value="MFS"/>
</dbReference>
<comment type="subcellular location">
    <subcellularLocation>
        <location evidence="1">Cell membrane</location>
        <topology evidence="1">Multi-pass membrane protein</topology>
    </subcellularLocation>
</comment>
<dbReference type="GO" id="GO:0005886">
    <property type="term" value="C:plasma membrane"/>
    <property type="evidence" value="ECO:0007669"/>
    <property type="project" value="UniProtKB-SubCell"/>
</dbReference>
<feature type="transmembrane region" description="Helical" evidence="7">
    <location>
        <begin position="280"/>
        <end position="310"/>
    </location>
</feature>
<evidence type="ECO:0000313" key="8">
    <source>
        <dbReference type="EMBL" id="ARJ50817.1"/>
    </source>
</evidence>
<gene>
    <name evidence="8" type="ORF">B5P37_05530</name>
</gene>
<dbReference type="PANTHER" id="PTHR43266:SF9">
    <property type="entry name" value="PERMEASE, MAJOR FACILITATOR SUPERFAMILY-RELATED"/>
    <property type="match status" value="1"/>
</dbReference>
<feature type="transmembrane region" description="Helical" evidence="7">
    <location>
        <begin position="367"/>
        <end position="387"/>
    </location>
</feature>
<feature type="transmembrane region" description="Helical" evidence="7">
    <location>
        <begin position="70"/>
        <end position="89"/>
    </location>
</feature>
<evidence type="ECO:0000256" key="7">
    <source>
        <dbReference type="SAM" id="Phobius"/>
    </source>
</evidence>
<feature type="transmembrane region" description="Helical" evidence="7">
    <location>
        <begin position="37"/>
        <end position="58"/>
    </location>
</feature>